<sequence length="255" mass="27770">MAGPGWFVWGGLMPSFSVFSRVQGSTSMYVCMYVCMYRKSGENAARSVRVCRLCLPASLFFRLRLCALLSIAPDSSRCGQIQLLVRFSCGMFFGEQLLGVGHLSAREWSLNCLCSMRYQPMLASLICPPSTSQRCTRRLGLPFTLLCLSHSLTSRLSPLASALPLAHAACVAHTPPPPPTHGAPSQFGASVCALLSPWYGLPRLDVLWLLGVTPLPPVKHPHPPPKHTHSLTPPSFHLATLGCDGDVWIDQVTRG</sequence>
<feature type="chain" id="PRO_5042615620" evidence="1">
    <location>
        <begin position="25"/>
        <end position="255"/>
    </location>
</feature>
<organism evidence="2 3">
    <name type="scientific">Colletotrichum melonis</name>
    <dbReference type="NCBI Taxonomy" id="1209925"/>
    <lineage>
        <taxon>Eukaryota</taxon>
        <taxon>Fungi</taxon>
        <taxon>Dikarya</taxon>
        <taxon>Ascomycota</taxon>
        <taxon>Pezizomycotina</taxon>
        <taxon>Sordariomycetes</taxon>
        <taxon>Hypocreomycetidae</taxon>
        <taxon>Glomerellales</taxon>
        <taxon>Glomerellaceae</taxon>
        <taxon>Colletotrichum</taxon>
        <taxon>Colletotrichum acutatum species complex</taxon>
    </lineage>
</organism>
<feature type="signal peptide" evidence="1">
    <location>
        <begin position="1"/>
        <end position="24"/>
    </location>
</feature>
<proteinExistence type="predicted"/>
<dbReference type="EMBL" id="MLGG01000024">
    <property type="protein sequence ID" value="KAK1455856.1"/>
    <property type="molecule type" value="Genomic_DNA"/>
</dbReference>
<gene>
    <name evidence="2" type="ORF">CMEL01_04616</name>
</gene>
<evidence type="ECO:0000313" key="3">
    <source>
        <dbReference type="Proteomes" id="UP001239795"/>
    </source>
</evidence>
<evidence type="ECO:0000313" key="2">
    <source>
        <dbReference type="EMBL" id="KAK1455856.1"/>
    </source>
</evidence>
<name>A0AAI9UCL2_9PEZI</name>
<comment type="caution">
    <text evidence="2">The sequence shown here is derived from an EMBL/GenBank/DDBJ whole genome shotgun (WGS) entry which is preliminary data.</text>
</comment>
<protein>
    <submittedName>
        <fullName evidence="2">Uncharacterized protein</fullName>
    </submittedName>
</protein>
<dbReference type="AlphaFoldDB" id="A0AAI9UCL2"/>
<accession>A0AAI9UCL2</accession>
<reference evidence="2 3" key="1">
    <citation type="submission" date="2016-10" db="EMBL/GenBank/DDBJ databases">
        <title>The genome sequence of Colletotrichum fioriniae PJ7.</title>
        <authorList>
            <person name="Baroncelli R."/>
        </authorList>
    </citation>
    <scope>NUCLEOTIDE SEQUENCE [LARGE SCALE GENOMIC DNA]</scope>
    <source>
        <strain evidence="2">Col 31</strain>
    </source>
</reference>
<keyword evidence="1" id="KW-0732">Signal</keyword>
<keyword evidence="3" id="KW-1185">Reference proteome</keyword>
<evidence type="ECO:0000256" key="1">
    <source>
        <dbReference type="SAM" id="SignalP"/>
    </source>
</evidence>
<dbReference type="Proteomes" id="UP001239795">
    <property type="component" value="Unassembled WGS sequence"/>
</dbReference>